<dbReference type="PROSITE" id="PS50158">
    <property type="entry name" value="ZF_CCHC"/>
    <property type="match status" value="1"/>
</dbReference>
<feature type="compositionally biased region" description="Low complexity" evidence="2">
    <location>
        <begin position="86"/>
        <end position="95"/>
    </location>
</feature>
<keyword evidence="1" id="KW-0863">Zinc-finger</keyword>
<reference evidence="4" key="1">
    <citation type="submission" date="2023-07" db="EMBL/GenBank/DDBJ databases">
        <title>A chromosome-level genome assembly of Lolium multiflorum.</title>
        <authorList>
            <person name="Chen Y."/>
            <person name="Copetti D."/>
            <person name="Kolliker R."/>
            <person name="Studer B."/>
        </authorList>
    </citation>
    <scope>NUCLEOTIDE SEQUENCE</scope>
    <source>
        <strain evidence="4">02402/16</strain>
        <tissue evidence="4">Leaf</tissue>
    </source>
</reference>
<dbReference type="Gene3D" id="4.10.60.10">
    <property type="entry name" value="Zinc finger, CCHC-type"/>
    <property type="match status" value="1"/>
</dbReference>
<feature type="compositionally biased region" description="Polar residues" evidence="2">
    <location>
        <begin position="150"/>
        <end position="172"/>
    </location>
</feature>
<feature type="compositionally biased region" description="Polar residues" evidence="2">
    <location>
        <begin position="96"/>
        <end position="106"/>
    </location>
</feature>
<keyword evidence="1" id="KW-0862">Zinc</keyword>
<dbReference type="PANTHER" id="PTHR34072:SF52">
    <property type="entry name" value="RIBONUCLEASE H"/>
    <property type="match status" value="1"/>
</dbReference>
<dbReference type="SMART" id="SM00343">
    <property type="entry name" value="ZnF_C2HC"/>
    <property type="match status" value="1"/>
</dbReference>
<dbReference type="PANTHER" id="PTHR34072">
    <property type="entry name" value="ENZYMATIC POLYPROTEIN-RELATED"/>
    <property type="match status" value="1"/>
</dbReference>
<dbReference type="AlphaFoldDB" id="A0AAD8S7K3"/>
<evidence type="ECO:0000259" key="3">
    <source>
        <dbReference type="PROSITE" id="PS50158"/>
    </source>
</evidence>
<evidence type="ECO:0000313" key="5">
    <source>
        <dbReference type="Proteomes" id="UP001231189"/>
    </source>
</evidence>
<dbReference type="EMBL" id="JAUUTY010000004">
    <property type="protein sequence ID" value="KAK1645702.1"/>
    <property type="molecule type" value="Genomic_DNA"/>
</dbReference>
<keyword evidence="5" id="KW-1185">Reference proteome</keyword>
<gene>
    <name evidence="4" type="ORF">QYE76_063507</name>
</gene>
<protein>
    <recommendedName>
        <fullName evidence="3">CCHC-type domain-containing protein</fullName>
    </recommendedName>
</protein>
<dbReference type="InterPro" id="IPR001878">
    <property type="entry name" value="Znf_CCHC"/>
</dbReference>
<proteinExistence type="predicted"/>
<dbReference type="GO" id="GO:0003676">
    <property type="term" value="F:nucleic acid binding"/>
    <property type="evidence" value="ECO:0007669"/>
    <property type="project" value="InterPro"/>
</dbReference>
<name>A0AAD8S7K3_LOLMU</name>
<dbReference type="GO" id="GO:0008270">
    <property type="term" value="F:zinc ion binding"/>
    <property type="evidence" value="ECO:0007669"/>
    <property type="project" value="UniProtKB-KW"/>
</dbReference>
<accession>A0AAD8S7K3</accession>
<feature type="region of interest" description="Disordered" evidence="2">
    <location>
        <begin position="150"/>
        <end position="174"/>
    </location>
</feature>
<feature type="region of interest" description="Disordered" evidence="2">
    <location>
        <begin position="30"/>
        <end position="110"/>
    </location>
</feature>
<evidence type="ECO:0000256" key="1">
    <source>
        <dbReference type="PROSITE-ProRule" id="PRU00047"/>
    </source>
</evidence>
<organism evidence="4 5">
    <name type="scientific">Lolium multiflorum</name>
    <name type="common">Italian ryegrass</name>
    <name type="synonym">Lolium perenne subsp. multiflorum</name>
    <dbReference type="NCBI Taxonomy" id="4521"/>
    <lineage>
        <taxon>Eukaryota</taxon>
        <taxon>Viridiplantae</taxon>
        <taxon>Streptophyta</taxon>
        <taxon>Embryophyta</taxon>
        <taxon>Tracheophyta</taxon>
        <taxon>Spermatophyta</taxon>
        <taxon>Magnoliopsida</taxon>
        <taxon>Liliopsida</taxon>
        <taxon>Poales</taxon>
        <taxon>Poaceae</taxon>
        <taxon>BOP clade</taxon>
        <taxon>Pooideae</taxon>
        <taxon>Poodae</taxon>
        <taxon>Poeae</taxon>
        <taxon>Poeae Chloroplast Group 2 (Poeae type)</taxon>
        <taxon>Loliodinae</taxon>
        <taxon>Loliinae</taxon>
        <taxon>Lolium</taxon>
    </lineage>
</organism>
<dbReference type="Pfam" id="PF00098">
    <property type="entry name" value="zf-CCHC"/>
    <property type="match status" value="1"/>
</dbReference>
<comment type="caution">
    <text evidence="4">The sequence shown here is derived from an EMBL/GenBank/DDBJ whole genome shotgun (WGS) entry which is preliminary data.</text>
</comment>
<evidence type="ECO:0000256" key="2">
    <source>
        <dbReference type="SAM" id="MobiDB-lite"/>
    </source>
</evidence>
<dbReference type="InterPro" id="IPR036875">
    <property type="entry name" value="Znf_CCHC_sf"/>
</dbReference>
<dbReference type="Proteomes" id="UP001231189">
    <property type="component" value="Unassembled WGS sequence"/>
</dbReference>
<feature type="domain" description="CCHC-type" evidence="3">
    <location>
        <begin position="128"/>
        <end position="143"/>
    </location>
</feature>
<sequence length="269" mass="30901">MTQEAMLQMLQQMLADREAERAERQANLAALQQIAQGNQGHGNHDHPVSPQLKWRVRPKKQQAPDAEFTSGLSEGVEETPDRGGHNNYNNNNNFNRSTPRPQQQLQHRSKDWEQCIPITPKDKSTYNCYECGVAGHFSYECPKKLAKTAANTSSPASKQYHQQQEVRPNNEQPHGRLYHMNAEEAQEAPDKELNMRQRRWIELIKDYDMEIHYHPGKANVVADALSRLPCRLNSMLASEQPSLFQEFEQFRLELVSEGYLASIELQPPD</sequence>
<evidence type="ECO:0000313" key="4">
    <source>
        <dbReference type="EMBL" id="KAK1645702.1"/>
    </source>
</evidence>
<dbReference type="SUPFAM" id="SSF57756">
    <property type="entry name" value="Retrovirus zinc finger-like domains"/>
    <property type="match status" value="1"/>
</dbReference>
<keyword evidence="1" id="KW-0479">Metal-binding</keyword>